<dbReference type="EMBL" id="JABACJ020000020">
    <property type="protein sequence ID" value="MBU3877578.1"/>
    <property type="molecule type" value="Genomic_DNA"/>
</dbReference>
<dbReference type="InterPro" id="IPR047708">
    <property type="entry name" value="CD1871A-like"/>
</dbReference>
<name>A0ABS6D7L6_9FIRM</name>
<gene>
    <name evidence="2" type="ORF">HGO97_017380</name>
</gene>
<dbReference type="RefSeq" id="WP_216244274.1">
    <property type="nucleotide sequence ID" value="NZ_JABACJ020000020.1"/>
</dbReference>
<evidence type="ECO:0008006" key="4">
    <source>
        <dbReference type="Google" id="ProtNLM"/>
    </source>
</evidence>
<reference evidence="2 3" key="1">
    <citation type="submission" date="2021-06" db="EMBL/GenBank/DDBJ databases">
        <title>Faecalicatena sp. nov. isolated from porcine feces.</title>
        <authorList>
            <person name="Oh B.S."/>
            <person name="Lee J.H."/>
        </authorList>
    </citation>
    <scope>NUCLEOTIDE SEQUENCE [LARGE SCALE GENOMIC DNA]</scope>
    <source>
        <strain evidence="2 3">AGMB00832</strain>
    </source>
</reference>
<evidence type="ECO:0000313" key="2">
    <source>
        <dbReference type="EMBL" id="MBU3877578.1"/>
    </source>
</evidence>
<accession>A0ABS6D7L6</accession>
<keyword evidence="3" id="KW-1185">Reference proteome</keyword>
<protein>
    <recommendedName>
        <fullName evidence="4">Thioredoxin</fullName>
    </recommendedName>
</protein>
<keyword evidence="1" id="KW-1133">Transmembrane helix</keyword>
<keyword evidence="1" id="KW-0812">Transmembrane</keyword>
<sequence length="49" mass="5300">MNKFIKRNYAGLMVFSLGIAFIAVGVYRVEIGTVFMKAAAICLECIGIG</sequence>
<evidence type="ECO:0000256" key="1">
    <source>
        <dbReference type="SAM" id="Phobius"/>
    </source>
</evidence>
<comment type="caution">
    <text evidence="2">The sequence shown here is derived from an EMBL/GenBank/DDBJ whole genome shotgun (WGS) entry which is preliminary data.</text>
</comment>
<evidence type="ECO:0000313" key="3">
    <source>
        <dbReference type="Proteomes" id="UP000723714"/>
    </source>
</evidence>
<dbReference type="NCBIfam" id="NF040920">
    <property type="entry name" value="CD1871A_fam"/>
    <property type="match status" value="1"/>
</dbReference>
<organism evidence="2 3">
    <name type="scientific">Faecalicatena faecalis</name>
    <dbReference type="NCBI Taxonomy" id="2726362"/>
    <lineage>
        <taxon>Bacteria</taxon>
        <taxon>Bacillati</taxon>
        <taxon>Bacillota</taxon>
        <taxon>Clostridia</taxon>
        <taxon>Lachnospirales</taxon>
        <taxon>Lachnospiraceae</taxon>
        <taxon>Faecalicatena</taxon>
    </lineage>
</organism>
<keyword evidence="1" id="KW-0472">Membrane</keyword>
<dbReference type="Proteomes" id="UP000723714">
    <property type="component" value="Unassembled WGS sequence"/>
</dbReference>
<proteinExistence type="predicted"/>
<feature type="transmembrane region" description="Helical" evidence="1">
    <location>
        <begin position="9"/>
        <end position="27"/>
    </location>
</feature>